<dbReference type="InterPro" id="IPR001451">
    <property type="entry name" value="Hexapep"/>
</dbReference>
<gene>
    <name evidence="1" type="ORF">SAMN02910323_1530</name>
</gene>
<reference evidence="2" key="1">
    <citation type="submission" date="2016-11" db="EMBL/GenBank/DDBJ databases">
        <authorList>
            <person name="Varghese N."/>
            <person name="Submissions S."/>
        </authorList>
    </citation>
    <scope>NUCLEOTIDE SEQUENCE [LARGE SCALE GENOMIC DNA]</scope>
    <source>
        <strain evidence="2">C3</strain>
    </source>
</reference>
<organism evidence="1 2">
    <name type="scientific">Selenomonas ruminantium</name>
    <dbReference type="NCBI Taxonomy" id="971"/>
    <lineage>
        <taxon>Bacteria</taxon>
        <taxon>Bacillati</taxon>
        <taxon>Bacillota</taxon>
        <taxon>Negativicutes</taxon>
        <taxon>Selenomonadales</taxon>
        <taxon>Selenomonadaceae</taxon>
        <taxon>Selenomonas</taxon>
    </lineage>
</organism>
<dbReference type="GO" id="GO:0016740">
    <property type="term" value="F:transferase activity"/>
    <property type="evidence" value="ECO:0007669"/>
    <property type="project" value="UniProtKB-KW"/>
</dbReference>
<keyword evidence="2" id="KW-1185">Reference proteome</keyword>
<name>A0A1K1NRD4_SELRU</name>
<dbReference type="Pfam" id="PF00132">
    <property type="entry name" value="Hexapep"/>
    <property type="match status" value="1"/>
</dbReference>
<accession>A0A1K1NRD4</accession>
<evidence type="ECO:0000313" key="2">
    <source>
        <dbReference type="Proteomes" id="UP000182958"/>
    </source>
</evidence>
<dbReference type="InterPro" id="IPR011004">
    <property type="entry name" value="Trimer_LpxA-like_sf"/>
</dbReference>
<evidence type="ECO:0000313" key="1">
    <source>
        <dbReference type="EMBL" id="SFW36982.1"/>
    </source>
</evidence>
<dbReference type="EMBL" id="FPJA01000006">
    <property type="protein sequence ID" value="SFW36982.1"/>
    <property type="molecule type" value="Genomic_DNA"/>
</dbReference>
<dbReference type="CDD" id="cd03349">
    <property type="entry name" value="LbH_XAT"/>
    <property type="match status" value="1"/>
</dbReference>
<dbReference type="Proteomes" id="UP000182958">
    <property type="component" value="Unassembled WGS sequence"/>
</dbReference>
<dbReference type="AlphaFoldDB" id="A0A1K1NRD4"/>
<dbReference type="Gene3D" id="2.160.10.10">
    <property type="entry name" value="Hexapeptide repeat proteins"/>
    <property type="match status" value="1"/>
</dbReference>
<keyword evidence="1" id="KW-0808">Transferase</keyword>
<protein>
    <submittedName>
        <fullName evidence="1">Transferase hexapeptide (Six repeat-containing protein)</fullName>
    </submittedName>
</protein>
<dbReference type="SUPFAM" id="SSF51161">
    <property type="entry name" value="Trimeric LpxA-like enzymes"/>
    <property type="match status" value="1"/>
</dbReference>
<proteinExistence type="predicted"/>
<dbReference type="InterPro" id="IPR050179">
    <property type="entry name" value="Trans_hexapeptide_repeat"/>
</dbReference>
<sequence length="222" mass="25080">MLRGFINSSPFVRWIRWLIMVKKVKHRCHNVNIGLDSYISSTVMEGNNSIGDNSHIGNCMLGAYTYVANNCIFFNTKIGRFCSIASNVISGHGRHPSRDFVSTSPTFFSTLKQNGVSFVEQNCFEEVLPVEIGNDVWIGANVFISDGTKIGDGAIVGAGAVVTEDVPPYAIVGGVPAKLIRYRFNEEQIRFLLDDRWWEKSEDELKENVRLFRNIENYMEKQ</sequence>
<dbReference type="PANTHER" id="PTHR43300">
    <property type="entry name" value="ACETYLTRANSFERASE"/>
    <property type="match status" value="1"/>
</dbReference>
<dbReference type="PANTHER" id="PTHR43300:SF11">
    <property type="entry name" value="ACETYLTRANSFERASE RV3034C-RELATED"/>
    <property type="match status" value="1"/>
</dbReference>